<keyword evidence="2" id="KW-0472">Membrane</keyword>
<accession>A0A6J6VT79</accession>
<evidence type="ECO:0000256" key="1">
    <source>
        <dbReference type="SAM" id="MobiDB-lite"/>
    </source>
</evidence>
<protein>
    <submittedName>
        <fullName evidence="4">Unannotated protein</fullName>
    </submittedName>
</protein>
<feature type="transmembrane region" description="Helical" evidence="2">
    <location>
        <begin position="16"/>
        <end position="38"/>
    </location>
</feature>
<feature type="transmembrane region" description="Helical" evidence="2">
    <location>
        <begin position="84"/>
        <end position="102"/>
    </location>
</feature>
<dbReference type="EMBL" id="CAEZVF010000030">
    <property type="protein sequence ID" value="CAB4617662.1"/>
    <property type="molecule type" value="Genomic_DNA"/>
</dbReference>
<feature type="region of interest" description="Disordered" evidence="1">
    <location>
        <begin position="185"/>
        <end position="223"/>
    </location>
</feature>
<dbReference type="AlphaFoldDB" id="A0A6J6VT79"/>
<proteinExistence type="predicted"/>
<evidence type="ECO:0000256" key="2">
    <source>
        <dbReference type="SAM" id="Phobius"/>
    </source>
</evidence>
<name>A0A6J6VT79_9ZZZZ</name>
<organism evidence="4">
    <name type="scientific">freshwater metagenome</name>
    <dbReference type="NCBI Taxonomy" id="449393"/>
    <lineage>
        <taxon>unclassified sequences</taxon>
        <taxon>metagenomes</taxon>
        <taxon>ecological metagenomes</taxon>
    </lineage>
</organism>
<feature type="transmembrane region" description="Helical" evidence="2">
    <location>
        <begin position="152"/>
        <end position="175"/>
    </location>
</feature>
<evidence type="ECO:0000313" key="3">
    <source>
        <dbReference type="EMBL" id="CAB4617662.1"/>
    </source>
</evidence>
<feature type="compositionally biased region" description="Low complexity" evidence="1">
    <location>
        <begin position="206"/>
        <end position="223"/>
    </location>
</feature>
<dbReference type="EMBL" id="CAEZZX010000041">
    <property type="protein sequence ID" value="CAB4774183.1"/>
    <property type="molecule type" value="Genomic_DNA"/>
</dbReference>
<keyword evidence="2" id="KW-1133">Transmembrane helix</keyword>
<sequence>MSQEQVTPKRRRANPVFGLILGIVGSLLMTCAAVTKWASNNYGITDSPFEQGVATSGAVAPNGSITQPINNVAIVNTLAPIASLWWFFAALALVSIAFAYFITSQRARLSIAIVMDLIIGAVMAVVICDLLQSAVAPTQPFGVRGDPISSALRFFIFAAMAIAVVAIGAVIASIVRGKRATKPAPAIPEQATAPRDANTPDPFVDLSKSGSELSTSGSPFIFD</sequence>
<reference evidence="4" key="1">
    <citation type="submission" date="2020-05" db="EMBL/GenBank/DDBJ databases">
        <authorList>
            <person name="Chiriac C."/>
            <person name="Salcher M."/>
            <person name="Ghai R."/>
            <person name="Kavagutti S V."/>
        </authorList>
    </citation>
    <scope>NUCLEOTIDE SEQUENCE</scope>
</reference>
<evidence type="ECO:0000313" key="4">
    <source>
        <dbReference type="EMBL" id="CAB4774183.1"/>
    </source>
</evidence>
<gene>
    <name evidence="3" type="ORF">UFOPK1939_00320</name>
    <name evidence="4" type="ORF">UFOPK2938_00317</name>
</gene>
<keyword evidence="2" id="KW-0812">Transmembrane</keyword>
<feature type="transmembrane region" description="Helical" evidence="2">
    <location>
        <begin position="109"/>
        <end position="132"/>
    </location>
</feature>